<protein>
    <submittedName>
        <fullName evidence="1">Uncharacterized protein</fullName>
    </submittedName>
</protein>
<evidence type="ECO:0000313" key="2">
    <source>
        <dbReference type="Proteomes" id="UP000014500"/>
    </source>
</evidence>
<accession>T1JGV3</accession>
<organism evidence="1 2">
    <name type="scientific">Strigamia maritima</name>
    <name type="common">European centipede</name>
    <name type="synonym">Geophilus maritimus</name>
    <dbReference type="NCBI Taxonomy" id="126957"/>
    <lineage>
        <taxon>Eukaryota</taxon>
        <taxon>Metazoa</taxon>
        <taxon>Ecdysozoa</taxon>
        <taxon>Arthropoda</taxon>
        <taxon>Myriapoda</taxon>
        <taxon>Chilopoda</taxon>
        <taxon>Pleurostigmophora</taxon>
        <taxon>Geophilomorpha</taxon>
        <taxon>Linotaeniidae</taxon>
        <taxon>Strigamia</taxon>
    </lineage>
</organism>
<dbReference type="AlphaFoldDB" id="T1JGV3"/>
<keyword evidence="2" id="KW-1185">Reference proteome</keyword>
<reference evidence="2" key="1">
    <citation type="submission" date="2011-05" db="EMBL/GenBank/DDBJ databases">
        <authorList>
            <person name="Richards S.R."/>
            <person name="Qu J."/>
            <person name="Jiang H."/>
            <person name="Jhangiani S.N."/>
            <person name="Agravi P."/>
            <person name="Goodspeed R."/>
            <person name="Gross S."/>
            <person name="Mandapat C."/>
            <person name="Jackson L."/>
            <person name="Mathew T."/>
            <person name="Pu L."/>
            <person name="Thornton R."/>
            <person name="Saada N."/>
            <person name="Wilczek-Boney K.B."/>
            <person name="Lee S."/>
            <person name="Kovar C."/>
            <person name="Wu Y."/>
            <person name="Scherer S.E."/>
            <person name="Worley K.C."/>
            <person name="Muzny D.M."/>
            <person name="Gibbs R."/>
        </authorList>
    </citation>
    <scope>NUCLEOTIDE SEQUENCE</scope>
    <source>
        <strain evidence="2">Brora</strain>
    </source>
</reference>
<reference evidence="1" key="2">
    <citation type="submission" date="2015-02" db="UniProtKB">
        <authorList>
            <consortium name="EnsemblMetazoa"/>
        </authorList>
    </citation>
    <scope>IDENTIFICATION</scope>
</reference>
<sequence>MNTSSHFHNQIIVTLLKPFILLHYKTNFNSTIMFPKKKNHLTQKQLLNLTATQNEAHFYYYILAGFDQPLQFGIKL</sequence>
<dbReference type="EMBL" id="JH432212">
    <property type="status" value="NOT_ANNOTATED_CDS"/>
    <property type="molecule type" value="Genomic_DNA"/>
</dbReference>
<dbReference type="HOGENOM" id="CLU_2657606_0_0_1"/>
<dbReference type="EnsemblMetazoa" id="SMAR013078-RA">
    <property type="protein sequence ID" value="SMAR013078-PA"/>
    <property type="gene ID" value="SMAR013078"/>
</dbReference>
<evidence type="ECO:0000313" key="1">
    <source>
        <dbReference type="EnsemblMetazoa" id="SMAR013078-PA"/>
    </source>
</evidence>
<proteinExistence type="predicted"/>
<dbReference type="Proteomes" id="UP000014500">
    <property type="component" value="Unassembled WGS sequence"/>
</dbReference>
<name>T1JGV3_STRMM</name>